<evidence type="ECO:0008006" key="4">
    <source>
        <dbReference type="Google" id="ProtNLM"/>
    </source>
</evidence>
<proteinExistence type="predicted"/>
<keyword evidence="1" id="KW-0732">Signal</keyword>
<evidence type="ECO:0000256" key="1">
    <source>
        <dbReference type="SAM" id="SignalP"/>
    </source>
</evidence>
<name>A0A9W4XXE4_9PLEO</name>
<dbReference type="Proteomes" id="UP001152607">
    <property type="component" value="Unassembled WGS sequence"/>
</dbReference>
<evidence type="ECO:0000313" key="2">
    <source>
        <dbReference type="EMBL" id="CAI6337612.1"/>
    </source>
</evidence>
<sequence>MYTNYLLNILAVSSLTIAAPAVGKEDSIQTFQQLRQRGSSSSTANPVKIGLEDVVLYSRDGRYQLMKRDDLETIQELRRNKTAPPKPCSLETNLFRGPAPAASPPAQARSAPLQARADGSVKLIVPNPPSRFLGWDVQMSSVIKGAPTTLTVSSGYEISNTIGVEASTEFSIVKDFLSASLSISYEQSWTSSQSQQFEAEVPEGKFGVFVSNPWTDRNSGVVFEGRIGEEGTTSAYQADSFTAKGFSGLEWVDGVISLCTGDSLPLARCVGEGTF</sequence>
<comment type="caution">
    <text evidence="2">The sequence shown here is derived from an EMBL/GenBank/DDBJ whole genome shotgun (WGS) entry which is preliminary data.</text>
</comment>
<dbReference type="OrthoDB" id="4831122at2759"/>
<evidence type="ECO:0000313" key="3">
    <source>
        <dbReference type="Proteomes" id="UP001152607"/>
    </source>
</evidence>
<organism evidence="2 3">
    <name type="scientific">Periconia digitata</name>
    <dbReference type="NCBI Taxonomy" id="1303443"/>
    <lineage>
        <taxon>Eukaryota</taxon>
        <taxon>Fungi</taxon>
        <taxon>Dikarya</taxon>
        <taxon>Ascomycota</taxon>
        <taxon>Pezizomycotina</taxon>
        <taxon>Dothideomycetes</taxon>
        <taxon>Pleosporomycetidae</taxon>
        <taxon>Pleosporales</taxon>
        <taxon>Massarineae</taxon>
        <taxon>Periconiaceae</taxon>
        <taxon>Periconia</taxon>
    </lineage>
</organism>
<protein>
    <recommendedName>
        <fullName evidence="4">Celp0028 effector like protein</fullName>
    </recommendedName>
</protein>
<dbReference type="AlphaFoldDB" id="A0A9W4XXE4"/>
<feature type="chain" id="PRO_5040917522" description="Celp0028 effector like protein" evidence="1">
    <location>
        <begin position="24"/>
        <end position="275"/>
    </location>
</feature>
<feature type="signal peptide" evidence="1">
    <location>
        <begin position="1"/>
        <end position="23"/>
    </location>
</feature>
<dbReference type="SUPFAM" id="SSF56973">
    <property type="entry name" value="Aerolisin/ETX pore-forming domain"/>
    <property type="match status" value="1"/>
</dbReference>
<reference evidence="2" key="1">
    <citation type="submission" date="2023-01" db="EMBL/GenBank/DDBJ databases">
        <authorList>
            <person name="Van Ghelder C."/>
            <person name="Rancurel C."/>
        </authorList>
    </citation>
    <scope>NUCLEOTIDE SEQUENCE</scope>
    <source>
        <strain evidence="2">CNCM I-4278</strain>
    </source>
</reference>
<dbReference type="EMBL" id="CAOQHR010000007">
    <property type="protein sequence ID" value="CAI6337612.1"/>
    <property type="molecule type" value="Genomic_DNA"/>
</dbReference>
<keyword evidence="3" id="KW-1185">Reference proteome</keyword>
<accession>A0A9W4XXE4</accession>
<gene>
    <name evidence="2" type="ORF">PDIGIT_LOCUS10725</name>
</gene>